<proteinExistence type="predicted"/>
<dbReference type="AlphaFoldDB" id="A0A0C2JQA8"/>
<dbReference type="SUPFAM" id="SSF109604">
    <property type="entry name" value="HD-domain/PDEase-like"/>
    <property type="match status" value="1"/>
</dbReference>
<keyword evidence="3" id="KW-1185">Reference proteome</keyword>
<evidence type="ECO:0000313" key="2">
    <source>
        <dbReference type="EMBL" id="KIH99007.1"/>
    </source>
</evidence>
<dbReference type="EMBL" id="JROO01000017">
    <property type="protein sequence ID" value="KIH99007.1"/>
    <property type="molecule type" value="Genomic_DNA"/>
</dbReference>
<keyword evidence="2" id="KW-0378">Hydrolase</keyword>
<feature type="domain" description="HD" evidence="1">
    <location>
        <begin position="26"/>
        <end position="145"/>
    </location>
</feature>
<reference evidence="3" key="1">
    <citation type="journal article" date="2015" name="Chem. Biol.">
        <title>Structure, bioactivity, and resistance mechanism of streptomonomicin, an unusual lasso Peptide from an understudied halophilic actinomycete.</title>
        <authorList>
            <person name="Metelev M."/>
            <person name="Tietz J.I."/>
            <person name="Melby J.O."/>
            <person name="Blair P.M."/>
            <person name="Zhu L."/>
            <person name="Livnat I."/>
            <person name="Severinov K."/>
            <person name="Mitchell D.A."/>
        </authorList>
    </citation>
    <scope>NUCLEOTIDE SEQUENCE [LARGE SCALE GENOMIC DNA]</scope>
    <source>
        <strain evidence="3">YIM 90003</strain>
    </source>
</reference>
<accession>A0A0C2JQA8</accession>
<dbReference type="InterPro" id="IPR006675">
    <property type="entry name" value="HDIG_dom"/>
</dbReference>
<dbReference type="InterPro" id="IPR003607">
    <property type="entry name" value="HD/PDEase_dom"/>
</dbReference>
<evidence type="ECO:0000313" key="3">
    <source>
        <dbReference type="Proteomes" id="UP000031675"/>
    </source>
</evidence>
<protein>
    <submittedName>
        <fullName evidence="2">Phosphohydrolase</fullName>
    </submittedName>
</protein>
<comment type="caution">
    <text evidence="2">The sequence shown here is derived from an EMBL/GenBank/DDBJ whole genome shotgun (WGS) entry which is preliminary data.</text>
</comment>
<dbReference type="Proteomes" id="UP000031675">
    <property type="component" value="Unassembled WGS sequence"/>
</dbReference>
<dbReference type="Gene3D" id="1.10.3210.10">
    <property type="entry name" value="Hypothetical protein af1432"/>
    <property type="match status" value="1"/>
</dbReference>
<sequence length="198" mass="22238">MRVPSDDEIRALHAEHAPTREAFDLVYTHCTIVSAIAADLLSRAPTRLDPDLVRAGSMLHDIGVYRLYDRSGRLDYPRYVRHGILGRDLLAEQGYPDALGRFCSCHTGMGITREDVRAQDLPIPQDDYIAESAEEELVMFADKFHSKSRPPILVSPATAAARMRRFGEDKELRFKSLLATYGEPDLSPLHEAHGHEIT</sequence>
<organism evidence="2 3">
    <name type="scientific">Streptomonospora alba</name>
    <dbReference type="NCBI Taxonomy" id="183763"/>
    <lineage>
        <taxon>Bacteria</taxon>
        <taxon>Bacillati</taxon>
        <taxon>Actinomycetota</taxon>
        <taxon>Actinomycetes</taxon>
        <taxon>Streptosporangiales</taxon>
        <taxon>Nocardiopsidaceae</taxon>
        <taxon>Streptomonospora</taxon>
    </lineage>
</organism>
<dbReference type="CDD" id="cd00077">
    <property type="entry name" value="HDc"/>
    <property type="match status" value="1"/>
</dbReference>
<dbReference type="OrthoDB" id="1722553at2"/>
<gene>
    <name evidence="2" type="ORF">LP52_10020</name>
</gene>
<name>A0A0C2JQA8_9ACTN</name>
<dbReference type="NCBIfam" id="TIGR00277">
    <property type="entry name" value="HDIG"/>
    <property type="match status" value="1"/>
</dbReference>
<dbReference type="RefSeq" id="WP_040272688.1">
    <property type="nucleotide sequence ID" value="NZ_JROO01000017.1"/>
</dbReference>
<dbReference type="InterPro" id="IPR006674">
    <property type="entry name" value="HD_domain"/>
</dbReference>
<dbReference type="GO" id="GO:0016787">
    <property type="term" value="F:hydrolase activity"/>
    <property type="evidence" value="ECO:0007669"/>
    <property type="project" value="UniProtKB-KW"/>
</dbReference>
<evidence type="ECO:0000259" key="1">
    <source>
        <dbReference type="Pfam" id="PF01966"/>
    </source>
</evidence>
<dbReference type="STRING" id="183763.LP52_10020"/>
<dbReference type="Pfam" id="PF01966">
    <property type="entry name" value="HD"/>
    <property type="match status" value="1"/>
</dbReference>